<name>A0A9P7A4W7_9AGAM</name>
<accession>A0A9P7A4W7</accession>
<comment type="caution">
    <text evidence="2">The sequence shown here is derived from an EMBL/GenBank/DDBJ whole genome shotgun (WGS) entry which is preliminary data.</text>
</comment>
<sequence>MIEAASFSGTAGQGQQCDALSLDTTFHHFYLTIDDNSEMTHPTSPPFSLDSLDSTRPPWVYQHPEPHHCHPTYPFPAVHFPLADYSLFPGSYSLTAQGETVGVCQSSQLNAQEYEQLDIFRGTAGLSRPSHYIKGPTQLPPRPYSADPPHTGVLGKRLRRRSSDSDLANRDTTIAALPQAHDSRSESGIKRTVEAPHGAQPPVHLRAQHVKVTTLVEPSRHQQSVPQKVACDDCLVDESVVRNGGRPLLHVYECQWDKSHSPCGMHIEGDQASVTDHLARFHSFTGGEGDTACLWGGCTSKKRAAMKGTSIARHLVTHIGYKIKCTACNVDYAREDACRRSHANARSDCQRMQIAPVHGTGVITLKVQTCEPAAKKRRVADA</sequence>
<protein>
    <submittedName>
        <fullName evidence="2">Uncharacterized protein</fullName>
    </submittedName>
</protein>
<reference evidence="2" key="1">
    <citation type="journal article" date="2020" name="New Phytol.">
        <title>Comparative genomics reveals dynamic genome evolution in host specialist ectomycorrhizal fungi.</title>
        <authorList>
            <person name="Lofgren L.A."/>
            <person name="Nguyen N.H."/>
            <person name="Vilgalys R."/>
            <person name="Ruytinx J."/>
            <person name="Liao H.L."/>
            <person name="Branco S."/>
            <person name="Kuo A."/>
            <person name="LaButti K."/>
            <person name="Lipzen A."/>
            <person name="Andreopoulos W."/>
            <person name="Pangilinan J."/>
            <person name="Riley R."/>
            <person name="Hundley H."/>
            <person name="Na H."/>
            <person name="Barry K."/>
            <person name="Grigoriev I.V."/>
            <person name="Stajich J.E."/>
            <person name="Kennedy P.G."/>
        </authorList>
    </citation>
    <scope>NUCLEOTIDE SEQUENCE</scope>
    <source>
        <strain evidence="2">DOB743</strain>
    </source>
</reference>
<dbReference type="Proteomes" id="UP000714275">
    <property type="component" value="Unassembled WGS sequence"/>
</dbReference>
<evidence type="ECO:0000313" key="2">
    <source>
        <dbReference type="EMBL" id="KAG1781842.1"/>
    </source>
</evidence>
<evidence type="ECO:0000256" key="1">
    <source>
        <dbReference type="SAM" id="MobiDB-lite"/>
    </source>
</evidence>
<feature type="region of interest" description="Disordered" evidence="1">
    <location>
        <begin position="128"/>
        <end position="188"/>
    </location>
</feature>
<keyword evidence="3" id="KW-1185">Reference proteome</keyword>
<dbReference type="Gene3D" id="3.30.160.60">
    <property type="entry name" value="Classic Zinc Finger"/>
    <property type="match status" value="1"/>
</dbReference>
<evidence type="ECO:0000313" key="3">
    <source>
        <dbReference type="Proteomes" id="UP000714275"/>
    </source>
</evidence>
<proteinExistence type="predicted"/>
<dbReference type="EMBL" id="JABBWD010000004">
    <property type="protein sequence ID" value="KAG1781842.1"/>
    <property type="molecule type" value="Genomic_DNA"/>
</dbReference>
<organism evidence="2 3">
    <name type="scientific">Suillus placidus</name>
    <dbReference type="NCBI Taxonomy" id="48579"/>
    <lineage>
        <taxon>Eukaryota</taxon>
        <taxon>Fungi</taxon>
        <taxon>Dikarya</taxon>
        <taxon>Basidiomycota</taxon>
        <taxon>Agaricomycotina</taxon>
        <taxon>Agaricomycetes</taxon>
        <taxon>Agaricomycetidae</taxon>
        <taxon>Boletales</taxon>
        <taxon>Suillineae</taxon>
        <taxon>Suillaceae</taxon>
        <taxon>Suillus</taxon>
    </lineage>
</organism>
<dbReference type="OrthoDB" id="2661746at2759"/>
<gene>
    <name evidence="2" type="ORF">EV702DRAFT_489236</name>
</gene>
<dbReference type="AlphaFoldDB" id="A0A9P7A4W7"/>